<feature type="compositionally biased region" description="Polar residues" evidence="1">
    <location>
        <begin position="115"/>
        <end position="125"/>
    </location>
</feature>
<dbReference type="InterPro" id="IPR036397">
    <property type="entry name" value="RNaseH_sf"/>
</dbReference>
<evidence type="ECO:0000313" key="2">
    <source>
        <dbReference type="EMBL" id="CAF1999613.1"/>
    </source>
</evidence>
<proteinExistence type="predicted"/>
<dbReference type="AlphaFoldDB" id="A0A816MTQ4"/>
<comment type="caution">
    <text evidence="2">The sequence shown here is derived from an EMBL/GenBank/DDBJ whole genome shotgun (WGS) entry which is preliminary data.</text>
</comment>
<evidence type="ECO:0000256" key="1">
    <source>
        <dbReference type="SAM" id="MobiDB-lite"/>
    </source>
</evidence>
<evidence type="ECO:0008006" key="4">
    <source>
        <dbReference type="Google" id="ProtNLM"/>
    </source>
</evidence>
<protein>
    <recommendedName>
        <fullName evidence="4">Tc1-like transposase DDE domain-containing protein</fullName>
    </recommendedName>
</protein>
<gene>
    <name evidence="2" type="ORF">XDN619_LOCUS3240</name>
</gene>
<reference evidence="2" key="1">
    <citation type="submission" date="2021-02" db="EMBL/GenBank/DDBJ databases">
        <authorList>
            <person name="Nowell W R."/>
        </authorList>
    </citation>
    <scope>NUCLEOTIDE SEQUENCE</scope>
</reference>
<feature type="region of interest" description="Disordered" evidence="1">
    <location>
        <begin position="110"/>
        <end position="132"/>
    </location>
</feature>
<evidence type="ECO:0000313" key="3">
    <source>
        <dbReference type="Proteomes" id="UP000663887"/>
    </source>
</evidence>
<dbReference type="GO" id="GO:0003676">
    <property type="term" value="F:nucleic acid binding"/>
    <property type="evidence" value="ECO:0007669"/>
    <property type="project" value="InterPro"/>
</dbReference>
<sequence>MTKAELMEVAFKSLPCRQYAVDNLAGKHDVEILRIPKKHCVLNPIELAWTGLKKNVRNLNVNFNLGDIAQLCNKCLAELQSEQAAKYFAHVKKCEEEFRQVDQLAEELENDLIESDSNGSTVSENNDTKTDD</sequence>
<organism evidence="2 3">
    <name type="scientific">Rotaria magnacalcarata</name>
    <dbReference type="NCBI Taxonomy" id="392030"/>
    <lineage>
        <taxon>Eukaryota</taxon>
        <taxon>Metazoa</taxon>
        <taxon>Spiralia</taxon>
        <taxon>Gnathifera</taxon>
        <taxon>Rotifera</taxon>
        <taxon>Eurotatoria</taxon>
        <taxon>Bdelloidea</taxon>
        <taxon>Philodinida</taxon>
        <taxon>Philodinidae</taxon>
        <taxon>Rotaria</taxon>
    </lineage>
</organism>
<dbReference type="EMBL" id="CAJNRG010000420">
    <property type="protein sequence ID" value="CAF1999613.1"/>
    <property type="molecule type" value="Genomic_DNA"/>
</dbReference>
<dbReference type="Proteomes" id="UP000663887">
    <property type="component" value="Unassembled WGS sequence"/>
</dbReference>
<accession>A0A816MTQ4</accession>
<dbReference type="Gene3D" id="3.30.420.10">
    <property type="entry name" value="Ribonuclease H-like superfamily/Ribonuclease H"/>
    <property type="match status" value="1"/>
</dbReference>
<name>A0A816MTQ4_9BILA</name>